<evidence type="ECO:0000256" key="3">
    <source>
        <dbReference type="ARBA" id="ARBA00023004"/>
    </source>
</evidence>
<gene>
    <name evidence="5" type="ORF">WMO37_05675</name>
</gene>
<proteinExistence type="inferred from homology"/>
<dbReference type="InterPro" id="IPR012827">
    <property type="entry name" value="Hemerythrin_metal-bd"/>
</dbReference>
<feature type="domain" description="Hemerythrin-like" evidence="4">
    <location>
        <begin position="10"/>
        <end position="127"/>
    </location>
</feature>
<evidence type="ECO:0000256" key="1">
    <source>
        <dbReference type="ARBA" id="ARBA00010587"/>
    </source>
</evidence>
<dbReference type="CDD" id="cd12107">
    <property type="entry name" value="Hemerythrin"/>
    <property type="match status" value="1"/>
</dbReference>
<dbReference type="SUPFAM" id="SSF47188">
    <property type="entry name" value="Hemerythrin-like"/>
    <property type="match status" value="1"/>
</dbReference>
<comment type="similarity">
    <text evidence="1">Belongs to the hemerythrin family.</text>
</comment>
<evidence type="ECO:0000259" key="4">
    <source>
        <dbReference type="Pfam" id="PF01814"/>
    </source>
</evidence>
<dbReference type="Gene3D" id="1.20.120.50">
    <property type="entry name" value="Hemerythrin-like"/>
    <property type="match status" value="1"/>
</dbReference>
<dbReference type="PANTHER" id="PTHR37164:SF1">
    <property type="entry name" value="BACTERIOHEMERYTHRIN"/>
    <property type="match status" value="1"/>
</dbReference>
<reference evidence="5" key="1">
    <citation type="submission" date="2024-03" db="EMBL/GenBank/DDBJ databases">
        <title>Human intestinal bacterial collection.</title>
        <authorList>
            <person name="Pauvert C."/>
            <person name="Hitch T.C.A."/>
            <person name="Clavel T."/>
        </authorList>
    </citation>
    <scope>NUCLEOTIDE SEQUENCE [LARGE SCALE GENOMIC DNA]</scope>
    <source>
        <strain evidence="5">CLA-AA-H89B</strain>
    </source>
</reference>
<accession>A0ABV1H483</accession>
<dbReference type="Proteomes" id="UP001546774">
    <property type="component" value="Unassembled WGS sequence"/>
</dbReference>
<keyword evidence="6" id="KW-1185">Reference proteome</keyword>
<evidence type="ECO:0000313" key="6">
    <source>
        <dbReference type="Proteomes" id="UP001546774"/>
    </source>
</evidence>
<dbReference type="NCBIfam" id="NF033749">
    <property type="entry name" value="bact_hemeryth"/>
    <property type="match status" value="1"/>
</dbReference>
<sequence length="129" mass="15779">MYEMKPEYYTGIAQIDEEHKKLFEIADEAYELYKNEFIPDKYDHIAKILNELRDYTKIHFQHEEEYMKSINYKGMFMQKVQHDQFCQKLDELDLEHLDENSEEVIQEVLTFLTDWLVHHILETDKKIAE</sequence>
<protein>
    <submittedName>
        <fullName evidence="5">Bacteriohemerythrin</fullName>
    </submittedName>
</protein>
<dbReference type="Pfam" id="PF01814">
    <property type="entry name" value="Hemerythrin"/>
    <property type="match status" value="1"/>
</dbReference>
<evidence type="ECO:0000313" key="5">
    <source>
        <dbReference type="EMBL" id="MEQ2554510.1"/>
    </source>
</evidence>
<keyword evidence="2" id="KW-0479">Metal-binding</keyword>
<evidence type="ECO:0000256" key="2">
    <source>
        <dbReference type="ARBA" id="ARBA00022723"/>
    </source>
</evidence>
<dbReference type="InterPro" id="IPR050669">
    <property type="entry name" value="Hemerythrin"/>
</dbReference>
<organism evidence="5 6">
    <name type="scientific">Lachnospira intestinalis</name>
    <dbReference type="NCBI Taxonomy" id="3133158"/>
    <lineage>
        <taxon>Bacteria</taxon>
        <taxon>Bacillati</taxon>
        <taxon>Bacillota</taxon>
        <taxon>Clostridia</taxon>
        <taxon>Lachnospirales</taxon>
        <taxon>Lachnospiraceae</taxon>
        <taxon>Lachnospira</taxon>
    </lineage>
</organism>
<dbReference type="InterPro" id="IPR035938">
    <property type="entry name" value="Hemerythrin-like_sf"/>
</dbReference>
<name>A0ABV1H483_9FIRM</name>
<dbReference type="NCBIfam" id="TIGR02481">
    <property type="entry name" value="hemeryth_dom"/>
    <property type="match status" value="1"/>
</dbReference>
<dbReference type="PANTHER" id="PTHR37164">
    <property type="entry name" value="BACTERIOHEMERYTHRIN"/>
    <property type="match status" value="1"/>
</dbReference>
<comment type="caution">
    <text evidence="5">The sequence shown here is derived from an EMBL/GenBank/DDBJ whole genome shotgun (WGS) entry which is preliminary data.</text>
</comment>
<keyword evidence="3" id="KW-0408">Iron</keyword>
<dbReference type="InterPro" id="IPR012312">
    <property type="entry name" value="Hemerythrin-like"/>
</dbReference>
<dbReference type="EMBL" id="JBBMFS010000004">
    <property type="protein sequence ID" value="MEQ2554510.1"/>
    <property type="molecule type" value="Genomic_DNA"/>
</dbReference>